<keyword evidence="3" id="KW-1185">Reference proteome</keyword>
<dbReference type="OrthoDB" id="7908717at2"/>
<sequence>MDAALQSRTEDSEPTALAVVPPAPSSDRVVEFSSSMKDKLLQTAAEGGSKRDWSSALDLVSEAFEAIRMADERAAASEEYQAELVQRHADHVKVLETRIAAADKRADAAENRAKTAEGWLSKFHDTIIDEFQRTFASRGGAR</sequence>
<proteinExistence type="predicted"/>
<feature type="region of interest" description="Disordered" evidence="1">
    <location>
        <begin position="1"/>
        <end position="31"/>
    </location>
</feature>
<dbReference type="EMBL" id="QYBB01000008">
    <property type="protein sequence ID" value="RYC32264.1"/>
    <property type="molecule type" value="Genomic_DNA"/>
</dbReference>
<name>A0A4V1RUT4_9HYPH</name>
<gene>
    <name evidence="2" type="ORF">D3273_09550</name>
</gene>
<evidence type="ECO:0000313" key="2">
    <source>
        <dbReference type="EMBL" id="RYC32264.1"/>
    </source>
</evidence>
<organism evidence="2 3">
    <name type="scientific">Lichenibacterium minor</name>
    <dbReference type="NCBI Taxonomy" id="2316528"/>
    <lineage>
        <taxon>Bacteria</taxon>
        <taxon>Pseudomonadati</taxon>
        <taxon>Pseudomonadota</taxon>
        <taxon>Alphaproteobacteria</taxon>
        <taxon>Hyphomicrobiales</taxon>
        <taxon>Lichenihabitantaceae</taxon>
        <taxon>Lichenibacterium</taxon>
    </lineage>
</organism>
<evidence type="ECO:0000256" key="1">
    <source>
        <dbReference type="SAM" id="MobiDB-lite"/>
    </source>
</evidence>
<reference evidence="2 3" key="1">
    <citation type="submission" date="2018-12" db="EMBL/GenBank/DDBJ databases">
        <authorList>
            <person name="Grouzdev D.S."/>
            <person name="Krutkina M.S."/>
        </authorList>
    </citation>
    <scope>NUCLEOTIDE SEQUENCE [LARGE SCALE GENOMIC DNA]</scope>
    <source>
        <strain evidence="2 3">RmlP026</strain>
    </source>
</reference>
<accession>A0A4V1RUT4</accession>
<reference evidence="2 3" key="2">
    <citation type="submission" date="2019-02" db="EMBL/GenBank/DDBJ databases">
        <title>'Lichenibacterium ramalinii' gen. nov. sp. nov., 'Lichenibacterium minor' gen. nov. sp. nov.</title>
        <authorList>
            <person name="Pankratov T."/>
        </authorList>
    </citation>
    <scope>NUCLEOTIDE SEQUENCE [LARGE SCALE GENOMIC DNA]</scope>
    <source>
        <strain evidence="2 3">RmlP026</strain>
    </source>
</reference>
<dbReference type="RefSeq" id="WP_129225824.1">
    <property type="nucleotide sequence ID" value="NZ_QYBB01000008.1"/>
</dbReference>
<protein>
    <submittedName>
        <fullName evidence="2">Uncharacterized protein</fullName>
    </submittedName>
</protein>
<comment type="caution">
    <text evidence="2">The sequence shown here is derived from an EMBL/GenBank/DDBJ whole genome shotgun (WGS) entry which is preliminary data.</text>
</comment>
<dbReference type="AlphaFoldDB" id="A0A4V1RUT4"/>
<dbReference type="Proteomes" id="UP000290759">
    <property type="component" value="Unassembled WGS sequence"/>
</dbReference>
<evidence type="ECO:0000313" key="3">
    <source>
        <dbReference type="Proteomes" id="UP000290759"/>
    </source>
</evidence>